<dbReference type="GO" id="GO:0008941">
    <property type="term" value="F:nitric oxide dioxygenase NAD(P)H activity"/>
    <property type="evidence" value="ECO:0007669"/>
    <property type="project" value="UniProtKB-EC"/>
</dbReference>
<dbReference type="CDD" id="cd19754">
    <property type="entry name" value="FHb_fungal-globin"/>
    <property type="match status" value="1"/>
</dbReference>
<comment type="similarity">
    <text evidence="3">In the C-terminal section; belongs to the flavoprotein pyridine nucleotide cytochrome reductase family.</text>
</comment>
<dbReference type="SUPFAM" id="SSF46458">
    <property type="entry name" value="Globin-like"/>
    <property type="match status" value="1"/>
</dbReference>
<evidence type="ECO:0000256" key="6">
    <source>
        <dbReference type="ARBA" id="ARBA00022617"/>
    </source>
</evidence>
<dbReference type="PANTHER" id="PTHR43396:SF3">
    <property type="entry name" value="FLAVOHEMOPROTEIN"/>
    <property type="match status" value="1"/>
</dbReference>
<dbReference type="GO" id="GO:0071949">
    <property type="term" value="F:FAD binding"/>
    <property type="evidence" value="ECO:0007669"/>
    <property type="project" value="TreeGrafter"/>
</dbReference>
<dbReference type="GO" id="GO:0020037">
    <property type="term" value="F:heme binding"/>
    <property type="evidence" value="ECO:0007669"/>
    <property type="project" value="InterPro"/>
</dbReference>
<dbReference type="PROSITE" id="PS51384">
    <property type="entry name" value="FAD_FR"/>
    <property type="match status" value="1"/>
</dbReference>
<evidence type="ECO:0000256" key="14">
    <source>
        <dbReference type="ARBA" id="ARBA00049433"/>
    </source>
</evidence>
<keyword evidence="6" id="KW-0349">Heme</keyword>
<name>A0A367YLY5_9ASCO</name>
<evidence type="ECO:0000313" key="18">
    <source>
        <dbReference type="Proteomes" id="UP000253472"/>
    </source>
</evidence>
<reference evidence="17 18" key="1">
    <citation type="submission" date="2018-06" db="EMBL/GenBank/DDBJ databases">
        <title>Whole genome sequencing of Candida tropicalis (genome annotated by CSBL at Korea University).</title>
        <authorList>
            <person name="Ahn J."/>
        </authorList>
    </citation>
    <scope>NUCLEOTIDE SEQUENCE [LARGE SCALE GENOMIC DNA]</scope>
    <source>
        <strain evidence="17 18">ATCC 20962</strain>
    </source>
</reference>
<dbReference type="PANTHER" id="PTHR43396">
    <property type="entry name" value="FLAVOHEMOPROTEIN"/>
    <property type="match status" value="1"/>
</dbReference>
<evidence type="ECO:0000256" key="1">
    <source>
        <dbReference type="ARBA" id="ARBA00001970"/>
    </source>
</evidence>
<dbReference type="GO" id="GO:0071500">
    <property type="term" value="P:cellular response to nitrosative stress"/>
    <property type="evidence" value="ECO:0007669"/>
    <property type="project" value="TreeGrafter"/>
</dbReference>
<sequence length="397" mass="45976">MSNYTQAKPLAPRQIQIIQDCVPILELLDIRLGDKFYKRLVKKHASLKPYFNETNNKLLRQPRAFAYTILMYAKHIEDLTPLQVLLNRIVSRHIGLQVKPEQYALLGEVFVETMVDLFPPGFADSEFKEAWTVAYANLASMLINAERVEYSKKQWDGFREFRVTRLTTECCDTKSFYITPVDGEPIPMPKRGQYLCMRWHLPNEKMETTRIYSISEFPKDNEYRLTVRYIPGGKVSGYIHNELQVGDSVFAGPPCGDCCYESRDSDMVVLAGGNGIAALMPVIEGGLQENRNVKLLFSNRTTDSRAFGELLRTYKKVYGDRFAVIEYLSRRRAIDPVDVYYRRSLTLEDLDFITPQHDVYLIGPRSYMIMIDDYLSAKKIQFKMDYYGPTVLNYKLE</sequence>
<dbReference type="Gene3D" id="1.10.490.10">
    <property type="entry name" value="Globins"/>
    <property type="match status" value="1"/>
</dbReference>
<dbReference type="Gene3D" id="3.40.50.80">
    <property type="entry name" value="Nucleotide-binding domain of ferredoxin-NADP reductase (FNR) module"/>
    <property type="match status" value="1"/>
</dbReference>
<comment type="caution">
    <text evidence="17">The sequence shown here is derived from an EMBL/GenBank/DDBJ whole genome shotgun (WGS) entry which is preliminary data.</text>
</comment>
<dbReference type="GO" id="GO:0046210">
    <property type="term" value="P:nitric oxide catabolic process"/>
    <property type="evidence" value="ECO:0007669"/>
    <property type="project" value="TreeGrafter"/>
</dbReference>
<evidence type="ECO:0000256" key="2">
    <source>
        <dbReference type="ARBA" id="ARBA00001974"/>
    </source>
</evidence>
<protein>
    <recommendedName>
        <fullName evidence="4">nitric oxide dioxygenase</fullName>
        <ecNumber evidence="4">1.14.12.17</ecNumber>
    </recommendedName>
</protein>
<proteinExistence type="inferred from homology"/>
<comment type="catalytic activity">
    <reaction evidence="14">
        <text>2 nitric oxide + NADPH + 2 O2 = 2 nitrate + NADP(+) + H(+)</text>
        <dbReference type="Rhea" id="RHEA:19465"/>
        <dbReference type="ChEBI" id="CHEBI:15378"/>
        <dbReference type="ChEBI" id="CHEBI:15379"/>
        <dbReference type="ChEBI" id="CHEBI:16480"/>
        <dbReference type="ChEBI" id="CHEBI:17632"/>
        <dbReference type="ChEBI" id="CHEBI:57783"/>
        <dbReference type="ChEBI" id="CHEBI:58349"/>
        <dbReference type="EC" id="1.14.12.17"/>
    </reaction>
</comment>
<evidence type="ECO:0000256" key="13">
    <source>
        <dbReference type="ARBA" id="ARBA00048649"/>
    </source>
</evidence>
<keyword evidence="8" id="KW-0479">Metal-binding</keyword>
<accession>A0A367YLY5</accession>
<feature type="domain" description="Globin" evidence="15">
    <location>
        <begin position="9"/>
        <end position="147"/>
    </location>
</feature>
<evidence type="ECO:0000256" key="12">
    <source>
        <dbReference type="ARBA" id="ARBA00023027"/>
    </source>
</evidence>
<dbReference type="InterPro" id="IPR009050">
    <property type="entry name" value="Globin-like_sf"/>
</dbReference>
<evidence type="ECO:0000256" key="5">
    <source>
        <dbReference type="ARBA" id="ARBA00022575"/>
    </source>
</evidence>
<dbReference type="Pfam" id="PF00042">
    <property type="entry name" value="Globin"/>
    <property type="match status" value="1"/>
</dbReference>
<dbReference type="OrthoDB" id="436496at2759"/>
<dbReference type="SUPFAM" id="SSF63380">
    <property type="entry name" value="Riboflavin synthase domain-like"/>
    <property type="match status" value="1"/>
</dbReference>
<comment type="cofactor">
    <cofactor evidence="2">
        <name>FAD</name>
        <dbReference type="ChEBI" id="CHEBI:57692"/>
    </cofactor>
</comment>
<evidence type="ECO:0000259" key="16">
    <source>
        <dbReference type="PROSITE" id="PS51384"/>
    </source>
</evidence>
<keyword evidence="9" id="KW-0274">FAD</keyword>
<dbReference type="AlphaFoldDB" id="A0A367YLY5"/>
<organism evidence="17 18">
    <name type="scientific">Candida viswanathii</name>
    <dbReference type="NCBI Taxonomy" id="5486"/>
    <lineage>
        <taxon>Eukaryota</taxon>
        <taxon>Fungi</taxon>
        <taxon>Dikarya</taxon>
        <taxon>Ascomycota</taxon>
        <taxon>Saccharomycotina</taxon>
        <taxon>Pichiomycetes</taxon>
        <taxon>Debaryomycetaceae</taxon>
        <taxon>Candida/Lodderomyces clade</taxon>
        <taxon>Candida</taxon>
    </lineage>
</organism>
<dbReference type="GO" id="GO:0019825">
    <property type="term" value="F:oxygen binding"/>
    <property type="evidence" value="ECO:0007669"/>
    <property type="project" value="InterPro"/>
</dbReference>
<dbReference type="InterPro" id="IPR017938">
    <property type="entry name" value="Riboflavin_synthase-like_b-brl"/>
</dbReference>
<dbReference type="GO" id="GO:0009636">
    <property type="term" value="P:response to toxic substance"/>
    <property type="evidence" value="ECO:0007669"/>
    <property type="project" value="UniProtKB-KW"/>
</dbReference>
<dbReference type="Proteomes" id="UP000253472">
    <property type="component" value="Unassembled WGS sequence"/>
</dbReference>
<evidence type="ECO:0000256" key="3">
    <source>
        <dbReference type="ARBA" id="ARBA00006401"/>
    </source>
</evidence>
<keyword evidence="5" id="KW-0216">Detoxification</keyword>
<dbReference type="SUPFAM" id="SSF52343">
    <property type="entry name" value="Ferredoxin reductase-like, C-terminal NADP-linked domain"/>
    <property type="match status" value="1"/>
</dbReference>
<dbReference type="InterPro" id="IPR001433">
    <property type="entry name" value="OxRdtase_FAD/NAD-bd"/>
</dbReference>
<keyword evidence="11" id="KW-0408">Iron</keyword>
<keyword evidence="18" id="KW-1185">Reference proteome</keyword>
<keyword evidence="12" id="KW-0520">NAD</keyword>
<dbReference type="PROSITE" id="PS01033">
    <property type="entry name" value="GLOBIN"/>
    <property type="match status" value="1"/>
</dbReference>
<dbReference type="Gene3D" id="2.40.30.10">
    <property type="entry name" value="Translation factors"/>
    <property type="match status" value="1"/>
</dbReference>
<dbReference type="EC" id="1.14.12.17" evidence="4"/>
<gene>
    <name evidence="17" type="primary">YHB1_3</name>
    <name evidence="17" type="ORF">Cantr_01714</name>
</gene>
<keyword evidence="10" id="KW-0521">NADP</keyword>
<dbReference type="InterPro" id="IPR039261">
    <property type="entry name" value="FNR_nucleotide-bd"/>
</dbReference>
<evidence type="ECO:0000259" key="15">
    <source>
        <dbReference type="PROSITE" id="PS01033"/>
    </source>
</evidence>
<dbReference type="EMBL" id="QLNQ01000018">
    <property type="protein sequence ID" value="RCK66031.1"/>
    <property type="molecule type" value="Genomic_DNA"/>
</dbReference>
<evidence type="ECO:0000313" key="17">
    <source>
        <dbReference type="EMBL" id="RCK66031.1"/>
    </source>
</evidence>
<evidence type="ECO:0000256" key="11">
    <source>
        <dbReference type="ARBA" id="ARBA00023004"/>
    </source>
</evidence>
<dbReference type="Pfam" id="PF00970">
    <property type="entry name" value="FAD_binding_6"/>
    <property type="match status" value="1"/>
</dbReference>
<evidence type="ECO:0000256" key="10">
    <source>
        <dbReference type="ARBA" id="ARBA00022857"/>
    </source>
</evidence>
<comment type="catalytic activity">
    <reaction evidence="13">
        <text>2 nitric oxide + NADH + 2 O2 = 2 nitrate + NAD(+) + H(+)</text>
        <dbReference type="Rhea" id="RHEA:19469"/>
        <dbReference type="ChEBI" id="CHEBI:15378"/>
        <dbReference type="ChEBI" id="CHEBI:15379"/>
        <dbReference type="ChEBI" id="CHEBI:16480"/>
        <dbReference type="ChEBI" id="CHEBI:17632"/>
        <dbReference type="ChEBI" id="CHEBI:57540"/>
        <dbReference type="ChEBI" id="CHEBI:57945"/>
        <dbReference type="EC" id="1.14.12.17"/>
    </reaction>
</comment>
<dbReference type="InterPro" id="IPR000971">
    <property type="entry name" value="Globin"/>
</dbReference>
<evidence type="ECO:0000256" key="4">
    <source>
        <dbReference type="ARBA" id="ARBA00012229"/>
    </source>
</evidence>
<dbReference type="STRING" id="5486.A0A367YLY5"/>
<dbReference type="InterPro" id="IPR017927">
    <property type="entry name" value="FAD-bd_FR_type"/>
</dbReference>
<feature type="domain" description="FAD-binding FR-type" evidence="16">
    <location>
        <begin position="156"/>
        <end position="261"/>
    </location>
</feature>
<evidence type="ECO:0000256" key="9">
    <source>
        <dbReference type="ARBA" id="ARBA00022827"/>
    </source>
</evidence>
<evidence type="ECO:0000256" key="7">
    <source>
        <dbReference type="ARBA" id="ARBA00022630"/>
    </source>
</evidence>
<dbReference type="Pfam" id="PF00175">
    <property type="entry name" value="NAD_binding_1"/>
    <property type="match status" value="1"/>
</dbReference>
<keyword evidence="7" id="KW-0285">Flavoprotein</keyword>
<comment type="cofactor">
    <cofactor evidence="1">
        <name>heme b</name>
        <dbReference type="ChEBI" id="CHEBI:60344"/>
    </cofactor>
</comment>
<dbReference type="InterPro" id="IPR008333">
    <property type="entry name" value="Cbr1-like_FAD-bd_dom"/>
</dbReference>
<dbReference type="GO" id="GO:0046872">
    <property type="term" value="F:metal ion binding"/>
    <property type="evidence" value="ECO:0007669"/>
    <property type="project" value="UniProtKB-KW"/>
</dbReference>
<evidence type="ECO:0000256" key="8">
    <source>
        <dbReference type="ARBA" id="ARBA00022723"/>
    </source>
</evidence>
<dbReference type="InterPro" id="IPR012292">
    <property type="entry name" value="Globin/Proto"/>
</dbReference>